<dbReference type="PANTHER" id="PTHR42930:SF3">
    <property type="entry name" value="PHOSPHATE-SPECIFIC TRANSPORT SYSTEM ACCESSORY PROTEIN PHOU"/>
    <property type="match status" value="1"/>
</dbReference>
<keyword evidence="4 7" id="KW-0813">Transport</keyword>
<dbReference type="Pfam" id="PF01895">
    <property type="entry name" value="PhoU"/>
    <property type="match status" value="2"/>
</dbReference>
<dbReference type="HOGENOM" id="CLU_078518_3_0_2"/>
<comment type="function">
    <text evidence="7">Plays a role in the regulation of phosphate uptake.</text>
</comment>
<proteinExistence type="inferred from homology"/>
<dbReference type="PANTHER" id="PTHR42930">
    <property type="entry name" value="PHOSPHATE-SPECIFIC TRANSPORT SYSTEM ACCESSORY PROTEIN PHOU"/>
    <property type="match status" value="1"/>
</dbReference>
<dbReference type="EMBL" id="CP009513">
    <property type="protein sequence ID" value="AKB68991.1"/>
    <property type="molecule type" value="Genomic_DNA"/>
</dbReference>
<feature type="domain" description="PhoU" evidence="8">
    <location>
        <begin position="123"/>
        <end position="207"/>
    </location>
</feature>
<evidence type="ECO:0000256" key="3">
    <source>
        <dbReference type="ARBA" id="ARBA00011738"/>
    </source>
</evidence>
<comment type="similarity">
    <text evidence="2 7">Belongs to the PhoU family.</text>
</comment>
<dbReference type="NCBIfam" id="TIGR02135">
    <property type="entry name" value="phoU_full"/>
    <property type="match status" value="1"/>
</dbReference>
<gene>
    <name evidence="9" type="ORF">MSMAL_2448</name>
</gene>
<organism evidence="9 10">
    <name type="scientific">Methanosarcina mazei LYC</name>
    <dbReference type="NCBI Taxonomy" id="1434114"/>
    <lineage>
        <taxon>Archaea</taxon>
        <taxon>Methanobacteriati</taxon>
        <taxon>Methanobacteriota</taxon>
        <taxon>Stenosarchaea group</taxon>
        <taxon>Methanomicrobia</taxon>
        <taxon>Methanosarcinales</taxon>
        <taxon>Methanosarcinaceae</taxon>
        <taxon>Methanosarcina</taxon>
    </lineage>
</organism>
<dbReference type="PATRIC" id="fig|1434114.4.peg.3094"/>
<evidence type="ECO:0000256" key="1">
    <source>
        <dbReference type="ARBA" id="ARBA00004496"/>
    </source>
</evidence>
<dbReference type="SUPFAM" id="SSF109755">
    <property type="entry name" value="PhoU-like"/>
    <property type="match status" value="1"/>
</dbReference>
<dbReference type="GO" id="GO:0006817">
    <property type="term" value="P:phosphate ion transport"/>
    <property type="evidence" value="ECO:0007669"/>
    <property type="project" value="UniProtKB-KW"/>
</dbReference>
<protein>
    <recommendedName>
        <fullName evidence="7">Phosphate-specific transport system accessory protein PhoU</fullName>
    </recommendedName>
</protein>
<dbReference type="InterPro" id="IPR028366">
    <property type="entry name" value="PhoU"/>
</dbReference>
<evidence type="ECO:0000259" key="8">
    <source>
        <dbReference type="Pfam" id="PF01895"/>
    </source>
</evidence>
<sequence>MITMVRERYLQQLDLLKESVLSLGEMSELVFRDSMEAVINLDVELAGKTLALEPEVDKLEEIIEASVFDLLALQQPMASDLRLVVSALKISADFRRIVGLSINIAKIPGKFEGGHIKPLIDTKKMADIAAYMLENSLKSFETQDAELAKVAASRDEEVDKLFYAVWVELIEMMAKDTSIISKATYLLFLIRYIERISDHCCNICESVVYLATAERIKLN</sequence>
<evidence type="ECO:0000313" key="9">
    <source>
        <dbReference type="EMBL" id="AKB68991.1"/>
    </source>
</evidence>
<dbReference type="GO" id="GO:0030643">
    <property type="term" value="P:intracellular phosphate ion homeostasis"/>
    <property type="evidence" value="ECO:0007669"/>
    <property type="project" value="InterPro"/>
</dbReference>
<keyword evidence="6 7" id="KW-0592">Phosphate transport</keyword>
<dbReference type="GO" id="GO:0045936">
    <property type="term" value="P:negative regulation of phosphate metabolic process"/>
    <property type="evidence" value="ECO:0007669"/>
    <property type="project" value="InterPro"/>
</dbReference>
<evidence type="ECO:0000256" key="2">
    <source>
        <dbReference type="ARBA" id="ARBA00008107"/>
    </source>
</evidence>
<accession>A0A0E3LWL7</accession>
<comment type="subcellular location">
    <subcellularLocation>
        <location evidence="1 7">Cytoplasm</location>
    </subcellularLocation>
</comment>
<dbReference type="FunFam" id="1.20.58.220:FF:000004">
    <property type="entry name" value="Phosphate-specific transport system accessory protein PhoU"/>
    <property type="match status" value="1"/>
</dbReference>
<evidence type="ECO:0000256" key="4">
    <source>
        <dbReference type="ARBA" id="ARBA00022448"/>
    </source>
</evidence>
<dbReference type="AlphaFoldDB" id="A0A0E3LWL7"/>
<evidence type="ECO:0000256" key="5">
    <source>
        <dbReference type="ARBA" id="ARBA00022490"/>
    </source>
</evidence>
<dbReference type="InterPro" id="IPR026022">
    <property type="entry name" value="PhoU_dom"/>
</dbReference>
<dbReference type="GO" id="GO:0005737">
    <property type="term" value="C:cytoplasm"/>
    <property type="evidence" value="ECO:0007669"/>
    <property type="project" value="UniProtKB-SubCell"/>
</dbReference>
<feature type="domain" description="PhoU" evidence="8">
    <location>
        <begin position="21"/>
        <end position="106"/>
    </location>
</feature>
<evidence type="ECO:0000313" key="10">
    <source>
        <dbReference type="Proteomes" id="UP000033063"/>
    </source>
</evidence>
<keyword evidence="5 7" id="KW-0963">Cytoplasm</keyword>
<dbReference type="Gene3D" id="1.20.58.220">
    <property type="entry name" value="Phosphate transport system protein phou homolog 2, domain 2"/>
    <property type="match status" value="1"/>
</dbReference>
<reference evidence="9 10" key="1">
    <citation type="submission" date="2014-07" db="EMBL/GenBank/DDBJ databases">
        <title>Methanogenic archaea and the global carbon cycle.</title>
        <authorList>
            <person name="Henriksen J.R."/>
            <person name="Luke J."/>
            <person name="Reinhart S."/>
            <person name="Benedict M.N."/>
            <person name="Youngblut N.D."/>
            <person name="Metcalf M.E."/>
            <person name="Whitaker R.J."/>
            <person name="Metcalf W.W."/>
        </authorList>
    </citation>
    <scope>NUCLEOTIDE SEQUENCE [LARGE SCALE GENOMIC DNA]</scope>
    <source>
        <strain evidence="9 10">LYC</strain>
    </source>
</reference>
<name>A0A0E3LWL7_METMZ</name>
<evidence type="ECO:0000256" key="6">
    <source>
        <dbReference type="ARBA" id="ARBA00022592"/>
    </source>
</evidence>
<evidence type="ECO:0000256" key="7">
    <source>
        <dbReference type="PIRNR" id="PIRNR003107"/>
    </source>
</evidence>
<dbReference type="InterPro" id="IPR038078">
    <property type="entry name" value="PhoU-like_sf"/>
</dbReference>
<dbReference type="PIRSF" id="PIRSF003107">
    <property type="entry name" value="PhoU"/>
    <property type="match status" value="1"/>
</dbReference>
<dbReference type="Proteomes" id="UP000033063">
    <property type="component" value="Chromosome"/>
</dbReference>
<comment type="subunit">
    <text evidence="3 7">Homodimer.</text>
</comment>